<evidence type="ECO:0008006" key="9">
    <source>
        <dbReference type="Google" id="ProtNLM"/>
    </source>
</evidence>
<sequence length="359" mass="40933">MFESLPFLAATYVGQPVWLWIAFLAFIAFLLWIDLGVVNNKDGVVSAKKSAAMWASFASMAIAFGAYVYFVYEPDPRYYMSPDNLNQQAVLQYFTGYLLETALAFDNIFVIGMIFTFFAVPRQYQHRVLFWGIMGAIVFRAIFISLGAAIVNEFTWVLFIFAAFLIFTGWKMIFGGDHEMDLNQNPVLKFLRKRMRITDTIDNHNFFVRKPDPKGTGRLVLFATPLFLALVMVEVVDVIFAVDSVPAIFAVTKDPFIVYTSNIFAILGLRSMYFMLAEAVARFKYLKYGLSMVLVLIGVKIIWNFGLYKAWQDMTGEALVPYLEPQWSLIATLGLIGGSMLYSWIKTRDARDRPEHPAH</sequence>
<dbReference type="EMBL" id="NCEB01000001">
    <property type="protein sequence ID" value="OYX36190.1"/>
    <property type="molecule type" value="Genomic_DNA"/>
</dbReference>
<comment type="subcellular location">
    <subcellularLocation>
        <location evidence="1">Membrane</location>
        <topology evidence="1">Multi-pass membrane protein</topology>
    </subcellularLocation>
</comment>
<gene>
    <name evidence="7" type="ORF">B7Z01_00650</name>
</gene>
<dbReference type="InterPro" id="IPR022369">
    <property type="entry name" value="Integral_membrane_TerC_rswitch"/>
</dbReference>
<dbReference type="Pfam" id="PF03741">
    <property type="entry name" value="TerC"/>
    <property type="match status" value="1"/>
</dbReference>
<evidence type="ECO:0000256" key="1">
    <source>
        <dbReference type="ARBA" id="ARBA00004141"/>
    </source>
</evidence>
<protein>
    <recommendedName>
        <fullName evidence="9">Integral membrane protein TerC</fullName>
    </recommendedName>
</protein>
<proteinExistence type="inferred from homology"/>
<feature type="transmembrane region" description="Helical" evidence="6">
    <location>
        <begin position="219"/>
        <end position="241"/>
    </location>
</feature>
<evidence type="ECO:0000256" key="3">
    <source>
        <dbReference type="ARBA" id="ARBA00022692"/>
    </source>
</evidence>
<feature type="transmembrane region" description="Helical" evidence="6">
    <location>
        <begin position="327"/>
        <end position="345"/>
    </location>
</feature>
<comment type="caution">
    <text evidence="7">The sequence shown here is derived from an EMBL/GenBank/DDBJ whole genome shotgun (WGS) entry which is preliminary data.</text>
</comment>
<dbReference type="NCBIfam" id="TIGR03718">
    <property type="entry name" value="R_switched_Alx"/>
    <property type="match status" value="1"/>
</dbReference>
<evidence type="ECO:0000313" key="7">
    <source>
        <dbReference type="EMBL" id="OYX36190.1"/>
    </source>
</evidence>
<name>A0A258FUA1_9CAUL</name>
<feature type="transmembrane region" description="Helical" evidence="6">
    <location>
        <begin position="128"/>
        <end position="150"/>
    </location>
</feature>
<organism evidence="7 8">
    <name type="scientific">Brevundimonas subvibrioides</name>
    <dbReference type="NCBI Taxonomy" id="74313"/>
    <lineage>
        <taxon>Bacteria</taxon>
        <taxon>Pseudomonadati</taxon>
        <taxon>Pseudomonadota</taxon>
        <taxon>Alphaproteobacteria</taxon>
        <taxon>Caulobacterales</taxon>
        <taxon>Caulobacteraceae</taxon>
        <taxon>Brevundimonas</taxon>
    </lineage>
</organism>
<keyword evidence="5 6" id="KW-0472">Membrane</keyword>
<dbReference type="PANTHER" id="PTHR30238">
    <property type="entry name" value="MEMBRANE BOUND PREDICTED REDOX MODULATOR"/>
    <property type="match status" value="1"/>
</dbReference>
<dbReference type="GO" id="GO:0016020">
    <property type="term" value="C:membrane"/>
    <property type="evidence" value="ECO:0007669"/>
    <property type="project" value="UniProtKB-SubCell"/>
</dbReference>
<feature type="transmembrane region" description="Helical" evidence="6">
    <location>
        <begin position="17"/>
        <end position="39"/>
    </location>
</feature>
<evidence type="ECO:0000256" key="6">
    <source>
        <dbReference type="SAM" id="Phobius"/>
    </source>
</evidence>
<dbReference type="Proteomes" id="UP000215595">
    <property type="component" value="Unassembled WGS sequence"/>
</dbReference>
<evidence type="ECO:0000256" key="2">
    <source>
        <dbReference type="ARBA" id="ARBA00007511"/>
    </source>
</evidence>
<feature type="transmembrane region" description="Helical" evidence="6">
    <location>
        <begin position="256"/>
        <end position="276"/>
    </location>
</feature>
<accession>A0A258FUA1</accession>
<feature type="transmembrane region" description="Helical" evidence="6">
    <location>
        <begin position="102"/>
        <end position="121"/>
    </location>
</feature>
<reference evidence="7 8" key="1">
    <citation type="submission" date="2017-03" db="EMBL/GenBank/DDBJ databases">
        <title>Lifting the veil on microbial sulfur biogeochemistry in mining wastewaters.</title>
        <authorList>
            <person name="Kantor R.S."/>
            <person name="Colenbrander Nelson T."/>
            <person name="Marshall S."/>
            <person name="Bennett D."/>
            <person name="Apte S."/>
            <person name="Camacho D."/>
            <person name="Thomas B.C."/>
            <person name="Warren L.A."/>
            <person name="Banfield J.F."/>
        </authorList>
    </citation>
    <scope>NUCLEOTIDE SEQUENCE [LARGE SCALE GENOMIC DNA]</scope>
    <source>
        <strain evidence="7">32-69-9</strain>
    </source>
</reference>
<evidence type="ECO:0000313" key="8">
    <source>
        <dbReference type="Proteomes" id="UP000215595"/>
    </source>
</evidence>
<feature type="transmembrane region" description="Helical" evidence="6">
    <location>
        <begin position="288"/>
        <end position="307"/>
    </location>
</feature>
<keyword evidence="3 6" id="KW-0812">Transmembrane</keyword>
<feature type="transmembrane region" description="Helical" evidence="6">
    <location>
        <begin position="51"/>
        <end position="72"/>
    </location>
</feature>
<comment type="similarity">
    <text evidence="2">Belongs to the TerC family.</text>
</comment>
<keyword evidence="4 6" id="KW-1133">Transmembrane helix</keyword>
<dbReference type="AlphaFoldDB" id="A0A258FUA1"/>
<evidence type="ECO:0000256" key="4">
    <source>
        <dbReference type="ARBA" id="ARBA00022989"/>
    </source>
</evidence>
<evidence type="ECO:0000256" key="5">
    <source>
        <dbReference type="ARBA" id="ARBA00023136"/>
    </source>
</evidence>
<dbReference type="PANTHER" id="PTHR30238:SF0">
    <property type="entry name" value="THYLAKOID MEMBRANE PROTEIN TERC, CHLOROPLASTIC"/>
    <property type="match status" value="1"/>
</dbReference>
<feature type="transmembrane region" description="Helical" evidence="6">
    <location>
        <begin position="156"/>
        <end position="174"/>
    </location>
</feature>
<dbReference type="InterPro" id="IPR005496">
    <property type="entry name" value="Integral_membrane_TerC"/>
</dbReference>